<dbReference type="Pfam" id="PF06985">
    <property type="entry name" value="HET"/>
    <property type="match status" value="1"/>
</dbReference>
<dbReference type="EMBL" id="JAJVDC020000185">
    <property type="protein sequence ID" value="KAL1619551.1"/>
    <property type="molecule type" value="Genomic_DNA"/>
</dbReference>
<dbReference type="PANTHER" id="PTHR24148">
    <property type="entry name" value="ANKYRIN REPEAT DOMAIN-CONTAINING PROTEIN 39 HOMOLOG-RELATED"/>
    <property type="match status" value="1"/>
</dbReference>
<evidence type="ECO:0000313" key="3">
    <source>
        <dbReference type="Proteomes" id="UP001521116"/>
    </source>
</evidence>
<organism evidence="2 3">
    <name type="scientific">Neofusicoccum ribis</name>
    <dbReference type="NCBI Taxonomy" id="45134"/>
    <lineage>
        <taxon>Eukaryota</taxon>
        <taxon>Fungi</taxon>
        <taxon>Dikarya</taxon>
        <taxon>Ascomycota</taxon>
        <taxon>Pezizomycotina</taxon>
        <taxon>Dothideomycetes</taxon>
        <taxon>Dothideomycetes incertae sedis</taxon>
        <taxon>Botryosphaeriales</taxon>
        <taxon>Botryosphaeriaceae</taxon>
        <taxon>Neofusicoccum</taxon>
    </lineage>
</organism>
<reference evidence="2 3" key="1">
    <citation type="submission" date="2024-02" db="EMBL/GenBank/DDBJ databases">
        <title>De novo assembly and annotation of 12 fungi associated with fruit tree decline syndrome in Ontario, Canada.</title>
        <authorList>
            <person name="Sulman M."/>
            <person name="Ellouze W."/>
            <person name="Ilyukhin E."/>
        </authorList>
    </citation>
    <scope>NUCLEOTIDE SEQUENCE [LARGE SCALE GENOMIC DNA]</scope>
    <source>
        <strain evidence="2 3">M1-105</strain>
    </source>
</reference>
<comment type="caution">
    <text evidence="2">The sequence shown here is derived from an EMBL/GenBank/DDBJ whole genome shotgun (WGS) entry which is preliminary data.</text>
</comment>
<sequence>MTSDLYHLYRSLESERHIRLLQIHHGAGPRWKGWTRRGPSFSLVHYSLDDAPPYEAVSYAWGHTARFEKLPMSDGNNLRITKSVFEAIPYLVDRSETGLLWLDQICIDQDDLEERGHQVALMRDVYRGASRTLIWLGLEDRETRLAVSIVEELWAQVRSTSYDFKGKGLTDELLKAFDFDE</sequence>
<evidence type="ECO:0000259" key="1">
    <source>
        <dbReference type="Pfam" id="PF06985"/>
    </source>
</evidence>
<proteinExistence type="predicted"/>
<name>A0ABR3SFM1_9PEZI</name>
<dbReference type="InterPro" id="IPR010730">
    <property type="entry name" value="HET"/>
</dbReference>
<evidence type="ECO:0000313" key="2">
    <source>
        <dbReference type="EMBL" id="KAL1619551.1"/>
    </source>
</evidence>
<gene>
    <name evidence="2" type="ORF">SLS56_010045</name>
</gene>
<feature type="domain" description="Heterokaryon incompatibility" evidence="1">
    <location>
        <begin position="54"/>
        <end position="156"/>
    </location>
</feature>
<dbReference type="InterPro" id="IPR052895">
    <property type="entry name" value="HetReg/Transcr_Mod"/>
</dbReference>
<accession>A0ABR3SFM1</accession>
<dbReference type="PANTHER" id="PTHR24148:SF73">
    <property type="entry name" value="HET DOMAIN PROTEIN (AFU_ORTHOLOGUE AFUA_8G01020)"/>
    <property type="match status" value="1"/>
</dbReference>
<dbReference type="Proteomes" id="UP001521116">
    <property type="component" value="Unassembled WGS sequence"/>
</dbReference>
<keyword evidence="3" id="KW-1185">Reference proteome</keyword>
<protein>
    <recommendedName>
        <fullName evidence="1">Heterokaryon incompatibility domain-containing protein</fullName>
    </recommendedName>
</protein>